<protein>
    <recommendedName>
        <fullName evidence="2">Partial AB-hydrolase lipase domain-containing protein</fullName>
    </recommendedName>
</protein>
<organism evidence="3 4">
    <name type="scientific">Ceratodon purpureus</name>
    <name type="common">Fire moss</name>
    <name type="synonym">Dicranum purpureum</name>
    <dbReference type="NCBI Taxonomy" id="3225"/>
    <lineage>
        <taxon>Eukaryota</taxon>
        <taxon>Viridiplantae</taxon>
        <taxon>Streptophyta</taxon>
        <taxon>Embryophyta</taxon>
        <taxon>Bryophyta</taxon>
        <taxon>Bryophytina</taxon>
        <taxon>Bryopsida</taxon>
        <taxon>Dicranidae</taxon>
        <taxon>Pseudoditrichales</taxon>
        <taxon>Ditrichaceae</taxon>
        <taxon>Ceratodon</taxon>
    </lineage>
</organism>
<dbReference type="PANTHER" id="PTHR11005">
    <property type="entry name" value="LYSOSOMAL ACID LIPASE-RELATED"/>
    <property type="match status" value="1"/>
</dbReference>
<dbReference type="SUPFAM" id="SSF53474">
    <property type="entry name" value="alpha/beta-Hydrolases"/>
    <property type="match status" value="1"/>
</dbReference>
<comment type="caution">
    <text evidence="3">The sequence shown here is derived from an EMBL/GenBank/DDBJ whole genome shotgun (WGS) entry which is preliminary data.</text>
</comment>
<dbReference type="AlphaFoldDB" id="A0A8T0IGZ2"/>
<accession>A0A8T0IGZ2</accession>
<evidence type="ECO:0000313" key="3">
    <source>
        <dbReference type="EMBL" id="KAG0581798.1"/>
    </source>
</evidence>
<dbReference type="Proteomes" id="UP000822688">
    <property type="component" value="Chromosome 3"/>
</dbReference>
<feature type="region of interest" description="Disordered" evidence="1">
    <location>
        <begin position="678"/>
        <end position="699"/>
    </location>
</feature>
<dbReference type="FunFam" id="3.40.50.1820:FF:000091">
    <property type="entry name" value="Gastric triacylglycerol lipase"/>
    <property type="match status" value="1"/>
</dbReference>
<proteinExistence type="predicted"/>
<dbReference type="EMBL" id="CM026423">
    <property type="protein sequence ID" value="KAG0581798.1"/>
    <property type="molecule type" value="Genomic_DNA"/>
</dbReference>
<gene>
    <name evidence="3" type="ORF">KC19_3G010400</name>
</gene>
<name>A0A8T0IGZ2_CERPU</name>
<evidence type="ECO:0000259" key="2">
    <source>
        <dbReference type="Pfam" id="PF04083"/>
    </source>
</evidence>
<dbReference type="InterPro" id="IPR006693">
    <property type="entry name" value="AB_hydrolase_lipase"/>
</dbReference>
<dbReference type="Pfam" id="PF04083">
    <property type="entry name" value="Abhydro_lipase"/>
    <property type="match status" value="1"/>
</dbReference>
<reference evidence="3" key="1">
    <citation type="submission" date="2020-06" db="EMBL/GenBank/DDBJ databases">
        <title>WGS assembly of Ceratodon purpureus strain R40.</title>
        <authorList>
            <person name="Carey S.B."/>
            <person name="Jenkins J."/>
            <person name="Shu S."/>
            <person name="Lovell J.T."/>
            <person name="Sreedasyam A."/>
            <person name="Maumus F."/>
            <person name="Tiley G.P."/>
            <person name="Fernandez-Pozo N."/>
            <person name="Barry K."/>
            <person name="Chen C."/>
            <person name="Wang M."/>
            <person name="Lipzen A."/>
            <person name="Daum C."/>
            <person name="Saski C.A."/>
            <person name="Payton A.C."/>
            <person name="Mcbreen J.C."/>
            <person name="Conrad R.E."/>
            <person name="Kollar L.M."/>
            <person name="Olsson S."/>
            <person name="Huttunen S."/>
            <person name="Landis J.B."/>
            <person name="Wickett N.J."/>
            <person name="Johnson M.G."/>
            <person name="Rensing S.A."/>
            <person name="Grimwood J."/>
            <person name="Schmutz J."/>
            <person name="Mcdaniel S.F."/>
        </authorList>
    </citation>
    <scope>NUCLEOTIDE SEQUENCE</scope>
    <source>
        <strain evidence="3">R40</strain>
    </source>
</reference>
<feature type="compositionally biased region" description="Acidic residues" evidence="1">
    <location>
        <begin position="93"/>
        <end position="104"/>
    </location>
</feature>
<feature type="domain" description="Partial AB-hydrolase lipase" evidence="2">
    <location>
        <begin position="285"/>
        <end position="339"/>
    </location>
</feature>
<evidence type="ECO:0000256" key="1">
    <source>
        <dbReference type="SAM" id="MobiDB-lite"/>
    </source>
</evidence>
<dbReference type="Gene3D" id="3.40.50.1820">
    <property type="entry name" value="alpha/beta hydrolase"/>
    <property type="match status" value="1"/>
</dbReference>
<dbReference type="GO" id="GO:0006629">
    <property type="term" value="P:lipid metabolic process"/>
    <property type="evidence" value="ECO:0007669"/>
    <property type="project" value="InterPro"/>
</dbReference>
<feature type="region of interest" description="Disordered" evidence="1">
    <location>
        <begin position="93"/>
        <end position="120"/>
    </location>
</feature>
<feature type="compositionally biased region" description="Polar residues" evidence="1">
    <location>
        <begin position="683"/>
        <end position="695"/>
    </location>
</feature>
<keyword evidence="4" id="KW-1185">Reference proteome</keyword>
<feature type="region of interest" description="Disordered" evidence="1">
    <location>
        <begin position="820"/>
        <end position="856"/>
    </location>
</feature>
<sequence>MMQRVVDNVLGVAKESIKTFSQESFNQTVRLINGFSALVLAIVPGQSSLEGIQGWELRPKLRAPRLPSWMEDGVSSFNSFIHDYESDVDSDYESEYESGWDDDSLPPSSPCSTTSHTSRASSFGRHRRHSALWKRLLRTFFWPLRMWSSEATPVPTPRGARVSHGFGVGHGHSSSAGSLSRMYRGMKDYMMPKQHIDRRKGVIEDMQFWMELLIESIFEVMRTLIHYSLSPFKTFKLFLCWMVFGKSNSGSDDLVNSSTLGDSNPALRKQVRRQQNLNMDERTCEDFIRDLGYPYEALRVITEDGHILLLERIPRPDSRKVLYLQHGLLDSSLGWVSNGVVGSQAFAAFDQGYDVFLGNLRGLVSREHVDPNISARRYWKYSVNEHGTQDITAMLTRIHEIKMRDLKDIIEDVSISNPVNSNGERLPYSLCGVAHSLGGASMLMYVVTRRLEDKPHYLSRLVLLSPAGFHEDAPPLCWFMMYILPVVAPILGPLLPGWYIPTRFFRGLFNKLARDFHYYPAVGGLVQTFISSVVGGDSSNWVGVLGMSHYNMNDMPGLSFIVGQHLAQMMRKKRFTMFDFGSVEANIAAYGTWEPLDIGENYGVIDIPVDLVAGSKDKLIPPSMVKRHYQTLKEAGCKASYDEFEYAHLDFTVSHKEELQAYVMSRLLLVTSPRLKSSDLRQPPSNKIRSLSKSTGVGKKSFKKPRIVVDGNESTLREDVASRSGTEMMQGTAPFDLPSTSQSELERVINHDREALSCVTAGSVATQSHVESTREPQAFVPESFDDSSLFAFPSKEVVSIMSRRVSKGGFRSTDVTRVSGFDTRNGIAGTSANGKPPVPKESRPSAFSRITGQLFR</sequence>
<dbReference type="InterPro" id="IPR029058">
    <property type="entry name" value="AB_hydrolase_fold"/>
</dbReference>
<evidence type="ECO:0000313" key="4">
    <source>
        <dbReference type="Proteomes" id="UP000822688"/>
    </source>
</evidence>